<dbReference type="Proteomes" id="UP000194236">
    <property type="component" value="Unassembled WGS sequence"/>
</dbReference>
<evidence type="ECO:0000313" key="4">
    <source>
        <dbReference type="Proteomes" id="UP000194236"/>
    </source>
</evidence>
<organism evidence="3 4">
    <name type="scientific">Euroglyphus maynei</name>
    <name type="common">Mayne's house dust mite</name>
    <dbReference type="NCBI Taxonomy" id="6958"/>
    <lineage>
        <taxon>Eukaryota</taxon>
        <taxon>Metazoa</taxon>
        <taxon>Ecdysozoa</taxon>
        <taxon>Arthropoda</taxon>
        <taxon>Chelicerata</taxon>
        <taxon>Arachnida</taxon>
        <taxon>Acari</taxon>
        <taxon>Acariformes</taxon>
        <taxon>Sarcoptiformes</taxon>
        <taxon>Astigmata</taxon>
        <taxon>Psoroptidia</taxon>
        <taxon>Analgoidea</taxon>
        <taxon>Pyroglyphidae</taxon>
        <taxon>Pyroglyphinae</taxon>
        <taxon>Euroglyphus</taxon>
    </lineage>
</organism>
<protein>
    <submittedName>
        <fullName evidence="3">Uncharacterized protein</fullName>
    </submittedName>
</protein>
<feature type="chain" id="PRO_5010997919" evidence="2">
    <location>
        <begin position="19"/>
        <end position="54"/>
    </location>
</feature>
<reference evidence="3 4" key="1">
    <citation type="submission" date="2017-03" db="EMBL/GenBank/DDBJ databases">
        <title>Genome Survey of Euroglyphus maynei.</title>
        <authorList>
            <person name="Arlian L.G."/>
            <person name="Morgan M.S."/>
            <person name="Rider S.D."/>
        </authorList>
    </citation>
    <scope>NUCLEOTIDE SEQUENCE [LARGE SCALE GENOMIC DNA]</scope>
    <source>
        <strain evidence="3">Arlian Lab</strain>
        <tissue evidence="3">Whole body</tissue>
    </source>
</reference>
<evidence type="ECO:0000256" key="1">
    <source>
        <dbReference type="SAM" id="MobiDB-lite"/>
    </source>
</evidence>
<comment type="caution">
    <text evidence="3">The sequence shown here is derived from an EMBL/GenBank/DDBJ whole genome shotgun (WGS) entry which is preliminary data.</text>
</comment>
<feature type="region of interest" description="Disordered" evidence="1">
    <location>
        <begin position="31"/>
        <end position="54"/>
    </location>
</feature>
<dbReference type="AlphaFoldDB" id="A0A1Y3BVT9"/>
<proteinExistence type="predicted"/>
<keyword evidence="4" id="KW-1185">Reference proteome</keyword>
<keyword evidence="2" id="KW-0732">Signal</keyword>
<feature type="signal peptide" evidence="2">
    <location>
        <begin position="1"/>
        <end position="18"/>
    </location>
</feature>
<evidence type="ECO:0000313" key="3">
    <source>
        <dbReference type="EMBL" id="OTF84024.1"/>
    </source>
</evidence>
<dbReference type="EMBL" id="MUJZ01001108">
    <property type="protein sequence ID" value="OTF84024.1"/>
    <property type="molecule type" value="Genomic_DNA"/>
</dbReference>
<name>A0A1Y3BVT9_EURMA</name>
<gene>
    <name evidence="3" type="ORF">BLA29_015190</name>
</gene>
<evidence type="ECO:0000256" key="2">
    <source>
        <dbReference type="SAM" id="SignalP"/>
    </source>
</evidence>
<sequence>MAAFTFLMLGVLFEIGTACYAGRIQNLYEDEQNNDDVQAIEMKPKESDDNNNDD</sequence>
<accession>A0A1Y3BVT9</accession>